<dbReference type="Proteomes" id="UP000681722">
    <property type="component" value="Unassembled WGS sequence"/>
</dbReference>
<evidence type="ECO:0000313" key="11">
    <source>
        <dbReference type="Proteomes" id="UP000663829"/>
    </source>
</evidence>
<dbReference type="GO" id="GO:0007020">
    <property type="term" value="P:microtubule nucleation"/>
    <property type="evidence" value="ECO:0007669"/>
    <property type="project" value="InterPro"/>
</dbReference>
<dbReference type="GO" id="GO:0005874">
    <property type="term" value="C:microtubule"/>
    <property type="evidence" value="ECO:0007669"/>
    <property type="project" value="UniProtKB-KW"/>
</dbReference>
<dbReference type="PANTHER" id="PTHR19302">
    <property type="entry name" value="GAMMA TUBULIN COMPLEX PROTEIN"/>
    <property type="match status" value="1"/>
</dbReference>
<dbReference type="InterPro" id="IPR032675">
    <property type="entry name" value="LRR_dom_sf"/>
</dbReference>
<dbReference type="GO" id="GO:0051225">
    <property type="term" value="P:spindle assembly"/>
    <property type="evidence" value="ECO:0007669"/>
    <property type="project" value="TreeGrafter"/>
</dbReference>
<dbReference type="SMART" id="SM00368">
    <property type="entry name" value="LRR_RI"/>
    <property type="match status" value="5"/>
</dbReference>
<evidence type="ECO:0008006" key="12">
    <source>
        <dbReference type="Google" id="ProtNLM"/>
    </source>
</evidence>
<dbReference type="GO" id="GO:0043015">
    <property type="term" value="F:gamma-tubulin binding"/>
    <property type="evidence" value="ECO:0007669"/>
    <property type="project" value="InterPro"/>
</dbReference>
<dbReference type="InterPro" id="IPR007259">
    <property type="entry name" value="GCP"/>
</dbReference>
<dbReference type="Pfam" id="PF13516">
    <property type="entry name" value="LRR_6"/>
    <property type="match status" value="5"/>
</dbReference>
<dbReference type="EMBL" id="CAJNOQ010001197">
    <property type="protein sequence ID" value="CAF0875909.1"/>
    <property type="molecule type" value="Genomic_DNA"/>
</dbReference>
<dbReference type="Gene3D" id="1.20.120.1900">
    <property type="entry name" value="Gamma-tubulin complex, C-terminal domain"/>
    <property type="match status" value="1"/>
</dbReference>
<feature type="region of interest" description="Disordered" evidence="6">
    <location>
        <begin position="175"/>
        <end position="194"/>
    </location>
</feature>
<dbReference type="OrthoDB" id="66546at2759"/>
<keyword evidence="3" id="KW-0963">Cytoplasm</keyword>
<evidence type="ECO:0000259" key="7">
    <source>
        <dbReference type="Pfam" id="PF04130"/>
    </source>
</evidence>
<evidence type="ECO:0000256" key="3">
    <source>
        <dbReference type="ARBA" id="ARBA00022490"/>
    </source>
</evidence>
<protein>
    <recommendedName>
        <fullName evidence="12">Gamma-tubulin complex component</fullName>
    </recommendedName>
</protein>
<feature type="compositionally biased region" description="Basic and acidic residues" evidence="6">
    <location>
        <begin position="338"/>
        <end position="359"/>
    </location>
</feature>
<dbReference type="Proteomes" id="UP000663829">
    <property type="component" value="Unassembled WGS sequence"/>
</dbReference>
<organism evidence="9 11">
    <name type="scientific">Didymodactylos carnosus</name>
    <dbReference type="NCBI Taxonomy" id="1234261"/>
    <lineage>
        <taxon>Eukaryota</taxon>
        <taxon>Metazoa</taxon>
        <taxon>Spiralia</taxon>
        <taxon>Gnathifera</taxon>
        <taxon>Rotifera</taxon>
        <taxon>Eurotatoria</taxon>
        <taxon>Bdelloidea</taxon>
        <taxon>Philodinida</taxon>
        <taxon>Philodinidae</taxon>
        <taxon>Didymodactylos</taxon>
    </lineage>
</organism>
<evidence type="ECO:0000256" key="2">
    <source>
        <dbReference type="ARBA" id="ARBA00010337"/>
    </source>
</evidence>
<comment type="caution">
    <text evidence="9">The sequence shown here is derived from an EMBL/GenBank/DDBJ whole genome shotgun (WGS) entry which is preliminary data.</text>
</comment>
<dbReference type="PANTHER" id="PTHR19302:SF33">
    <property type="entry name" value="GAMMA-TUBULIN COMPLEX COMPONENT 5"/>
    <property type="match status" value="1"/>
</dbReference>
<feature type="compositionally biased region" description="Low complexity" evidence="6">
    <location>
        <begin position="360"/>
        <end position="383"/>
    </location>
</feature>
<dbReference type="EMBL" id="CAJOBC010001197">
    <property type="protein sequence ID" value="CAF3662783.1"/>
    <property type="molecule type" value="Genomic_DNA"/>
</dbReference>
<dbReference type="GO" id="GO:0000922">
    <property type="term" value="C:spindle pole"/>
    <property type="evidence" value="ECO:0007669"/>
    <property type="project" value="InterPro"/>
</dbReference>
<dbReference type="Pfam" id="PF04130">
    <property type="entry name" value="GCP_C_terminal"/>
    <property type="match status" value="1"/>
</dbReference>
<evidence type="ECO:0000313" key="10">
    <source>
        <dbReference type="EMBL" id="CAF3662783.1"/>
    </source>
</evidence>
<dbReference type="InterPro" id="IPR042241">
    <property type="entry name" value="GCP_C_sf"/>
</dbReference>
<feature type="region of interest" description="Disordered" evidence="6">
    <location>
        <begin position="202"/>
        <end position="278"/>
    </location>
</feature>
<feature type="region of interest" description="Disordered" evidence="6">
    <location>
        <begin position="338"/>
        <end position="387"/>
    </location>
</feature>
<dbReference type="GO" id="GO:0031122">
    <property type="term" value="P:cytoplasmic microtubule organization"/>
    <property type="evidence" value="ECO:0007669"/>
    <property type="project" value="TreeGrafter"/>
</dbReference>
<feature type="domain" description="Gamma tubulin complex component C-terminal" evidence="7">
    <location>
        <begin position="924"/>
        <end position="1211"/>
    </location>
</feature>
<evidence type="ECO:0000313" key="9">
    <source>
        <dbReference type="EMBL" id="CAF0875909.1"/>
    </source>
</evidence>
<evidence type="ECO:0000256" key="1">
    <source>
        <dbReference type="ARBA" id="ARBA00004245"/>
    </source>
</evidence>
<feature type="region of interest" description="Disordered" evidence="6">
    <location>
        <begin position="401"/>
        <end position="426"/>
    </location>
</feature>
<dbReference type="GO" id="GO:0051011">
    <property type="term" value="F:microtubule minus-end binding"/>
    <property type="evidence" value="ECO:0007669"/>
    <property type="project" value="TreeGrafter"/>
</dbReference>
<evidence type="ECO:0000259" key="8">
    <source>
        <dbReference type="Pfam" id="PF17681"/>
    </source>
</evidence>
<evidence type="ECO:0000256" key="5">
    <source>
        <dbReference type="ARBA" id="ARBA00023212"/>
    </source>
</evidence>
<keyword evidence="11" id="KW-1185">Reference proteome</keyword>
<dbReference type="InterPro" id="IPR001611">
    <property type="entry name" value="Leu-rich_rpt"/>
</dbReference>
<dbReference type="AlphaFoldDB" id="A0A813XNP9"/>
<dbReference type="InterPro" id="IPR041470">
    <property type="entry name" value="GCP_N"/>
</dbReference>
<comment type="similarity">
    <text evidence="2">Belongs to the TUBGCP family.</text>
</comment>
<gene>
    <name evidence="9" type="ORF">GPM918_LOCUS7350</name>
    <name evidence="10" type="ORF">SRO942_LOCUS7350</name>
</gene>
<feature type="domain" description="Gamma tubulin complex component protein N-terminal" evidence="8">
    <location>
        <begin position="541"/>
        <end position="786"/>
    </location>
</feature>
<name>A0A813XNP9_9BILA</name>
<dbReference type="GO" id="GO:0000930">
    <property type="term" value="C:gamma-tubulin complex"/>
    <property type="evidence" value="ECO:0007669"/>
    <property type="project" value="TreeGrafter"/>
</dbReference>
<dbReference type="Gene3D" id="3.80.10.10">
    <property type="entry name" value="Ribonuclease Inhibitor"/>
    <property type="match status" value="2"/>
</dbReference>
<dbReference type="GO" id="GO:0051321">
    <property type="term" value="P:meiotic cell cycle"/>
    <property type="evidence" value="ECO:0007669"/>
    <property type="project" value="TreeGrafter"/>
</dbReference>
<dbReference type="Pfam" id="PF17681">
    <property type="entry name" value="GCP_N_terminal"/>
    <property type="match status" value="1"/>
</dbReference>
<dbReference type="SUPFAM" id="SSF52047">
    <property type="entry name" value="RNI-like"/>
    <property type="match status" value="1"/>
</dbReference>
<keyword evidence="4" id="KW-0493">Microtubule</keyword>
<evidence type="ECO:0000256" key="6">
    <source>
        <dbReference type="SAM" id="MobiDB-lite"/>
    </source>
</evidence>
<reference evidence="9" key="1">
    <citation type="submission" date="2021-02" db="EMBL/GenBank/DDBJ databases">
        <authorList>
            <person name="Nowell W R."/>
        </authorList>
    </citation>
    <scope>NUCLEOTIDE SEQUENCE</scope>
</reference>
<dbReference type="GO" id="GO:0000278">
    <property type="term" value="P:mitotic cell cycle"/>
    <property type="evidence" value="ECO:0007669"/>
    <property type="project" value="TreeGrafter"/>
</dbReference>
<proteinExistence type="inferred from homology"/>
<sequence>MKFGKTEHNAFEQSNAILRNDLKVNNTLTKLYLRNNRIFDKGGEALAEALKVNSTLTKLALGGNKISEKGGEALAEALKINNTLTQLYLECNKIFDRGGEALAEALKVNNTLTQLGLMYNQISDRAGAALAEALKVNNTLTKLDLGGNKISEKGGEALAESLKFKKHKLKMGCGTSNPTAVQNPSKVPVSSVQNNQKTNEQTLIASNNLNKKSVLPSIEQRQTKTTSAGSNHSSDSGYSDDNIATAQNNSSNGTSLVRNGYDTKNSRVPVKTDTSSNVNDLLVQHHQKSRLGLGETFEITATPTDKKFGTLAPLKFIPRFLLDNEKVKPESLSKDELQAKLEEKQERASRKRRELENARRQASSRMGQRMQQQQSNANEAQNSTDDDRHQRLTLLRDKLCQNGTNASGLHSPRTPRPDSMNSGISDISQLTPRRAGFLMGSTSATHFKPFNLLIYSDLSKACQYIPMSHFIKQINPQLFELVNNITGITFLSDQEEDETDKIINSLNDKSKQLETADDEKSSNNEGLIVDIENHIEDRKTHVADLVRLCDTTPVSIQECMKKFCLISNQLRFAWQFLNKTEYSCQTIKSFAYALQKQLQLIRFQLANIERETFEQSRIYTTLSFYQELETLAITSKAHLIDRIFNESSLLNNKSLSHRDQALELIHVLYQNLLIVEALDINVSIDFMLPIFTASCSVYLLIIEQWLKNGELHDPYDEFIVLRAKDVPVNATTFWKQSYVEQVENASLIPVWLTNISLLIKAGKCAELLKYNGELQKKNHFDNDTNFADQLLLDIKEKLKYKNIYLNTFDLLRTKMSQMSENSIENIENQNEDSSTKTVARLDFDDIDNEDNYFLKLAFERLQKPKASLLDMKRNHYISSSDSSITIPTIQSVMSQLIKNTIKYKCTQIINQLTNYLLNNLKYIKHMISLRDFYLFENGSFMHQFSIRLYERLCLKIDEPLDELTVLVSFDGTLNMFGIEKTRYPISVSYQSIQDKTVLSRSKYLIQNVQLRYILPDGLHIIINQKQMEIYQKCFEFVLQVKQAKYVVDQLIFVEFRESYRLRNRRLYNKSYHLQHEMFLLRANLLHAINAINNCVLTTFHTAGEIFMKKNSSQSIDIETMILYHDEFLYSIATGGLLKEKQQPIREQLLKLFEIITVFARLWHLGFDRIRQEQLDHLKTEFQTTKQFLVIVLKSLLTRAIDSPLKALAFALS</sequence>
<feature type="compositionally biased region" description="Polar residues" evidence="6">
    <location>
        <begin position="219"/>
        <end position="257"/>
    </location>
</feature>
<keyword evidence="5" id="KW-0206">Cytoskeleton</keyword>
<accession>A0A813XNP9</accession>
<comment type="subcellular location">
    <subcellularLocation>
        <location evidence="1">Cytoplasm</location>
        <location evidence="1">Cytoskeleton</location>
    </subcellularLocation>
</comment>
<dbReference type="InterPro" id="IPR040457">
    <property type="entry name" value="GCP_C"/>
</dbReference>
<feature type="compositionally biased region" description="Polar residues" evidence="6">
    <location>
        <begin position="202"/>
        <end position="211"/>
    </location>
</feature>
<evidence type="ECO:0000256" key="4">
    <source>
        <dbReference type="ARBA" id="ARBA00022701"/>
    </source>
</evidence>